<evidence type="ECO:0000256" key="1">
    <source>
        <dbReference type="SAM" id="MobiDB-lite"/>
    </source>
</evidence>
<organism evidence="2">
    <name type="scientific">plant metagenome</name>
    <dbReference type="NCBI Taxonomy" id="1297885"/>
    <lineage>
        <taxon>unclassified sequences</taxon>
        <taxon>metagenomes</taxon>
        <taxon>organismal metagenomes</taxon>
    </lineage>
</organism>
<proteinExistence type="predicted"/>
<evidence type="ECO:0000313" key="3">
    <source>
        <dbReference type="EMBL" id="VFR65801.1"/>
    </source>
</evidence>
<feature type="region of interest" description="Disordered" evidence="1">
    <location>
        <begin position="1"/>
        <end position="56"/>
    </location>
</feature>
<dbReference type="EMBL" id="CAADIF010000007">
    <property type="protein sequence ID" value="VFR65801.1"/>
    <property type="molecule type" value="Genomic_DNA"/>
</dbReference>
<name>A0A484PSR5_9ZZZZ</name>
<dbReference type="AlphaFoldDB" id="A0A484PSR5"/>
<evidence type="ECO:0000313" key="2">
    <source>
        <dbReference type="EMBL" id="VFR27379.1"/>
    </source>
</evidence>
<dbReference type="EMBL" id="CAADIA010000005">
    <property type="protein sequence ID" value="VFR27379.1"/>
    <property type="molecule type" value="Genomic_DNA"/>
</dbReference>
<sequence length="56" mass="5438">MLEEHGAGFEKLTSGGAGAWRRGRGRPVGAAGRAPAGPDACLKAGGAPGGHPTMIA</sequence>
<reference evidence="2" key="1">
    <citation type="submission" date="2019-03" db="EMBL/GenBank/DDBJ databases">
        <authorList>
            <person name="Danneels B."/>
        </authorList>
    </citation>
    <scope>NUCLEOTIDE SEQUENCE</scope>
</reference>
<accession>A0A484PSR5</accession>
<protein>
    <submittedName>
        <fullName evidence="2">Uncharacterized protein</fullName>
    </submittedName>
</protein>
<feature type="compositionally biased region" description="Low complexity" evidence="1">
    <location>
        <begin position="27"/>
        <end position="38"/>
    </location>
</feature>
<gene>
    <name evidence="2" type="ORF">ANK1_0122</name>
    <name evidence="3" type="ORF">ANK2_0122</name>
</gene>